<protein>
    <submittedName>
        <fullName evidence="1">Uncharacterized protein</fullName>
    </submittedName>
</protein>
<comment type="caution">
    <text evidence="1">The sequence shown here is derived from an EMBL/GenBank/DDBJ whole genome shotgun (WGS) entry which is preliminary data.</text>
</comment>
<dbReference type="Proteomes" id="UP000548632">
    <property type="component" value="Unassembled WGS sequence"/>
</dbReference>
<accession>A0A839H488</accession>
<reference evidence="1 2" key="1">
    <citation type="journal article" date="2020" name="Arch. Microbiol.">
        <title>The genome sequence of the giant phototrophic gammaproteobacterium Thiospirillum jenense gives insight into its physiological properties and phylogenetic relationships.</title>
        <authorList>
            <person name="Imhoff J.F."/>
            <person name="Meyer T.E."/>
            <person name="Kyndt J.A."/>
        </authorList>
    </citation>
    <scope>NUCLEOTIDE SEQUENCE [LARGE SCALE GENOMIC DNA]</scope>
    <source>
        <strain evidence="1 2">DSM 216</strain>
    </source>
</reference>
<gene>
    <name evidence="1" type="ORF">HUK38_00410</name>
</gene>
<sequence length="59" mass="5950">MTRRDSNDVGSAMGCGTGGYDRRWAITLRLTDATGGADGMVISFIASRGGIGLVGGAAE</sequence>
<name>A0A839H488_9GAMM</name>
<organism evidence="1 2">
    <name type="scientific">Thiospirillum jenense</name>
    <dbReference type="NCBI Taxonomy" id="1653858"/>
    <lineage>
        <taxon>Bacteria</taxon>
        <taxon>Pseudomonadati</taxon>
        <taxon>Pseudomonadota</taxon>
        <taxon>Gammaproteobacteria</taxon>
        <taxon>Chromatiales</taxon>
        <taxon>Chromatiaceae</taxon>
        <taxon>Thiospirillum</taxon>
    </lineage>
</organism>
<dbReference type="AlphaFoldDB" id="A0A839H488"/>
<evidence type="ECO:0000313" key="1">
    <source>
        <dbReference type="EMBL" id="MBB1124691.1"/>
    </source>
</evidence>
<proteinExistence type="predicted"/>
<dbReference type="RefSeq" id="WP_182581793.1">
    <property type="nucleotide sequence ID" value="NZ_JABVCQ010000001.1"/>
</dbReference>
<keyword evidence="2" id="KW-1185">Reference proteome</keyword>
<evidence type="ECO:0000313" key="2">
    <source>
        <dbReference type="Proteomes" id="UP000548632"/>
    </source>
</evidence>
<dbReference type="EMBL" id="JABVCQ010000001">
    <property type="protein sequence ID" value="MBB1124691.1"/>
    <property type="molecule type" value="Genomic_DNA"/>
</dbReference>